<dbReference type="CDD" id="cd00075">
    <property type="entry name" value="HATPase"/>
    <property type="match status" value="1"/>
</dbReference>
<dbReference type="Gene3D" id="1.10.287.130">
    <property type="match status" value="1"/>
</dbReference>
<evidence type="ECO:0000256" key="2">
    <source>
        <dbReference type="ARBA" id="ARBA00012438"/>
    </source>
</evidence>
<evidence type="ECO:0000259" key="8">
    <source>
        <dbReference type="PROSITE" id="PS50109"/>
    </source>
</evidence>
<dbReference type="InterPro" id="IPR004358">
    <property type="entry name" value="Sig_transdc_His_kin-like_C"/>
</dbReference>
<dbReference type="EMBL" id="FNBU01000021">
    <property type="protein sequence ID" value="SDF67583.1"/>
    <property type="molecule type" value="Genomic_DNA"/>
</dbReference>
<dbReference type="PANTHER" id="PTHR43065">
    <property type="entry name" value="SENSOR HISTIDINE KINASE"/>
    <property type="match status" value="1"/>
</dbReference>
<dbReference type="CDD" id="cd00082">
    <property type="entry name" value="HisKA"/>
    <property type="match status" value="1"/>
</dbReference>
<keyword evidence="4 9" id="KW-0418">Kinase</keyword>
<keyword evidence="5" id="KW-0902">Two-component regulatory system</keyword>
<dbReference type="PANTHER" id="PTHR43065:SF34">
    <property type="entry name" value="SPORULATION KINASE A"/>
    <property type="match status" value="1"/>
</dbReference>
<comment type="catalytic activity">
    <reaction evidence="1">
        <text>ATP + protein L-histidine = ADP + protein N-phospho-L-histidine.</text>
        <dbReference type="EC" id="2.7.13.3"/>
    </reaction>
</comment>
<keyword evidence="6" id="KW-0175">Coiled coil</keyword>
<feature type="transmembrane region" description="Helical" evidence="7">
    <location>
        <begin position="76"/>
        <end position="98"/>
    </location>
</feature>
<evidence type="ECO:0000256" key="1">
    <source>
        <dbReference type="ARBA" id="ARBA00000085"/>
    </source>
</evidence>
<sequence length="524" mass="58248">MEDGITIGQNVATAPKWLINSTKTGAALLLLILLSAYISFTNYLLFHSLIELFSVIIAFSVFIIAVNTHKIATNNYFMFVGIAYGFVGGFNLLHALAYKGMGIFASGGANLATQLWVITRYIESVSLLIAPLFFYRPLRLTAVLAAYTAVSGLLLLSVFYWQIFPDCFIDSHGLTFFKKLSEYIICVILLLAFEVTWSHKKYYHPTVLPFLLLVFLTTIMAELCFTFYVDVYGLSNMFGHLFKFASFYFTYKAMVATNLQEPHKLLYYKLGAAKQEIEERKQAEQVLQAYIEELKQTKSVLREKEKLVFAGQIAASMAHEIKNPLTTVRGYAQLLQKRYNHDQKLVDCMASIIAEVDQASSVIDGFMQLACPTPPVTKKQALGAIVEEIIGAIDRQAFLHGIEIEYYCYEKLPECLLDKNQIRQALLNICQNAIEAMPGGGKLGLRLGRAGNAVCVEIADTGCGIPAEQLPNLGVPFYTSKVNRTGMGLSIAYSIINAHKGRIEVDSQVGQGTTFRILVPAVSV</sequence>
<protein>
    <recommendedName>
        <fullName evidence="2">histidine kinase</fullName>
        <ecNumber evidence="2">2.7.13.3</ecNumber>
    </recommendedName>
</protein>
<keyword evidence="3" id="KW-0597">Phosphoprotein</keyword>
<dbReference type="SUPFAM" id="SSF55874">
    <property type="entry name" value="ATPase domain of HSP90 chaperone/DNA topoisomerase II/histidine kinase"/>
    <property type="match status" value="1"/>
</dbReference>
<evidence type="ECO:0000256" key="6">
    <source>
        <dbReference type="SAM" id="Coils"/>
    </source>
</evidence>
<evidence type="ECO:0000256" key="5">
    <source>
        <dbReference type="ARBA" id="ARBA00023012"/>
    </source>
</evidence>
<evidence type="ECO:0000313" key="9">
    <source>
        <dbReference type="EMBL" id="SDF67583.1"/>
    </source>
</evidence>
<organism evidence="9 10">
    <name type="scientific">Sporolituus thermophilus DSM 23256</name>
    <dbReference type="NCBI Taxonomy" id="1123285"/>
    <lineage>
        <taxon>Bacteria</taxon>
        <taxon>Bacillati</taxon>
        <taxon>Bacillota</taxon>
        <taxon>Negativicutes</taxon>
        <taxon>Selenomonadales</taxon>
        <taxon>Sporomusaceae</taxon>
        <taxon>Sporolituus</taxon>
    </lineage>
</organism>
<accession>A0A1G7N0L3</accession>
<keyword evidence="7" id="KW-1133">Transmembrane helix</keyword>
<dbReference type="InterPro" id="IPR036890">
    <property type="entry name" value="HATPase_C_sf"/>
</dbReference>
<dbReference type="Gene3D" id="3.30.565.10">
    <property type="entry name" value="Histidine kinase-like ATPase, C-terminal domain"/>
    <property type="match status" value="1"/>
</dbReference>
<reference evidence="10" key="1">
    <citation type="submission" date="2016-10" db="EMBL/GenBank/DDBJ databases">
        <authorList>
            <person name="Varghese N."/>
            <person name="Submissions S."/>
        </authorList>
    </citation>
    <scope>NUCLEOTIDE SEQUENCE [LARGE SCALE GENOMIC DNA]</scope>
    <source>
        <strain evidence="10">DSM 23256</strain>
    </source>
</reference>
<dbReference type="OrthoDB" id="9796330at2"/>
<dbReference type="Pfam" id="PF17159">
    <property type="entry name" value="MASE3"/>
    <property type="match status" value="1"/>
</dbReference>
<evidence type="ECO:0000256" key="7">
    <source>
        <dbReference type="SAM" id="Phobius"/>
    </source>
</evidence>
<dbReference type="InterPro" id="IPR003594">
    <property type="entry name" value="HATPase_dom"/>
</dbReference>
<dbReference type="PRINTS" id="PR00344">
    <property type="entry name" value="BCTRLSENSOR"/>
</dbReference>
<dbReference type="InterPro" id="IPR033425">
    <property type="entry name" value="MASE3"/>
</dbReference>
<dbReference type="SMART" id="SM00388">
    <property type="entry name" value="HisKA"/>
    <property type="match status" value="1"/>
</dbReference>
<dbReference type="InterPro" id="IPR003661">
    <property type="entry name" value="HisK_dim/P_dom"/>
</dbReference>
<proteinExistence type="predicted"/>
<keyword evidence="4 9" id="KW-0808">Transferase</keyword>
<dbReference type="InterPro" id="IPR036097">
    <property type="entry name" value="HisK_dim/P_sf"/>
</dbReference>
<keyword evidence="7" id="KW-0812">Transmembrane</keyword>
<dbReference type="GO" id="GO:0000155">
    <property type="term" value="F:phosphorelay sensor kinase activity"/>
    <property type="evidence" value="ECO:0007669"/>
    <property type="project" value="InterPro"/>
</dbReference>
<dbReference type="SMART" id="SM00387">
    <property type="entry name" value="HATPase_c"/>
    <property type="match status" value="1"/>
</dbReference>
<name>A0A1G7N0L3_9FIRM</name>
<dbReference type="InterPro" id="IPR005467">
    <property type="entry name" value="His_kinase_dom"/>
</dbReference>
<evidence type="ECO:0000256" key="4">
    <source>
        <dbReference type="ARBA" id="ARBA00022777"/>
    </source>
</evidence>
<feature type="transmembrane region" description="Helical" evidence="7">
    <location>
        <begin position="142"/>
        <end position="164"/>
    </location>
</feature>
<dbReference type="EC" id="2.7.13.3" evidence="2"/>
<dbReference type="STRING" id="1123285.SAMN05660235_02364"/>
<keyword evidence="10" id="KW-1185">Reference proteome</keyword>
<evidence type="ECO:0000256" key="3">
    <source>
        <dbReference type="ARBA" id="ARBA00022553"/>
    </source>
</evidence>
<dbReference type="SUPFAM" id="SSF47384">
    <property type="entry name" value="Homodimeric domain of signal transducing histidine kinase"/>
    <property type="match status" value="1"/>
</dbReference>
<dbReference type="PROSITE" id="PS50109">
    <property type="entry name" value="HIS_KIN"/>
    <property type="match status" value="1"/>
</dbReference>
<gene>
    <name evidence="9" type="ORF">SAMN05660235_02364</name>
</gene>
<dbReference type="Proteomes" id="UP000243333">
    <property type="component" value="Unassembled WGS sequence"/>
</dbReference>
<dbReference type="Pfam" id="PF00512">
    <property type="entry name" value="HisKA"/>
    <property type="match status" value="1"/>
</dbReference>
<dbReference type="Pfam" id="PF02518">
    <property type="entry name" value="HATPase_c"/>
    <property type="match status" value="1"/>
</dbReference>
<dbReference type="AlphaFoldDB" id="A0A1G7N0L3"/>
<feature type="domain" description="Histidine kinase" evidence="8">
    <location>
        <begin position="316"/>
        <end position="523"/>
    </location>
</feature>
<feature type="transmembrane region" description="Helical" evidence="7">
    <location>
        <begin position="176"/>
        <end position="195"/>
    </location>
</feature>
<dbReference type="RefSeq" id="WP_093691127.1">
    <property type="nucleotide sequence ID" value="NZ_FNBU01000021.1"/>
</dbReference>
<keyword evidence="7" id="KW-0472">Membrane</keyword>
<feature type="transmembrane region" description="Helical" evidence="7">
    <location>
        <begin position="118"/>
        <end position="135"/>
    </location>
</feature>
<feature type="transmembrane region" description="Helical" evidence="7">
    <location>
        <begin position="52"/>
        <end position="69"/>
    </location>
</feature>
<feature type="transmembrane region" description="Helical" evidence="7">
    <location>
        <begin position="207"/>
        <end position="229"/>
    </location>
</feature>
<feature type="coiled-coil region" evidence="6">
    <location>
        <begin position="273"/>
        <end position="307"/>
    </location>
</feature>
<evidence type="ECO:0000313" key="10">
    <source>
        <dbReference type="Proteomes" id="UP000243333"/>
    </source>
</evidence>
<feature type="transmembrane region" description="Helical" evidence="7">
    <location>
        <begin position="26"/>
        <end position="46"/>
    </location>
</feature>